<dbReference type="Proteomes" id="UP000054279">
    <property type="component" value="Unassembled WGS sequence"/>
</dbReference>
<dbReference type="EMBL" id="KN837155">
    <property type="protein sequence ID" value="KIJ39044.1"/>
    <property type="molecule type" value="Genomic_DNA"/>
</dbReference>
<keyword evidence="2" id="KW-1185">Reference proteome</keyword>
<protein>
    <submittedName>
        <fullName evidence="1">Uncharacterized protein</fullName>
    </submittedName>
</protein>
<proteinExistence type="predicted"/>
<gene>
    <name evidence="1" type="ORF">M422DRAFT_258199</name>
</gene>
<evidence type="ECO:0000313" key="2">
    <source>
        <dbReference type="Proteomes" id="UP000054279"/>
    </source>
</evidence>
<evidence type="ECO:0000313" key="1">
    <source>
        <dbReference type="EMBL" id="KIJ39044.1"/>
    </source>
</evidence>
<accession>A0A0C9UVZ6</accession>
<sequence length="85" mass="9459">MGRTSQGNLFINTLTNRGTKFKPDTPVQVLKHHDKVSTPFRAKIQAEKTSEDVEYTVVKTIPEAKQVAVGTLHAVKHSDISEDKN</sequence>
<reference evidence="1 2" key="1">
    <citation type="submission" date="2014-06" db="EMBL/GenBank/DDBJ databases">
        <title>Evolutionary Origins and Diversification of the Mycorrhizal Mutualists.</title>
        <authorList>
            <consortium name="DOE Joint Genome Institute"/>
            <consortium name="Mycorrhizal Genomics Consortium"/>
            <person name="Kohler A."/>
            <person name="Kuo A."/>
            <person name="Nagy L.G."/>
            <person name="Floudas D."/>
            <person name="Copeland A."/>
            <person name="Barry K.W."/>
            <person name="Cichocki N."/>
            <person name="Veneault-Fourrey C."/>
            <person name="LaButti K."/>
            <person name="Lindquist E.A."/>
            <person name="Lipzen A."/>
            <person name="Lundell T."/>
            <person name="Morin E."/>
            <person name="Murat C."/>
            <person name="Riley R."/>
            <person name="Ohm R."/>
            <person name="Sun H."/>
            <person name="Tunlid A."/>
            <person name="Henrissat B."/>
            <person name="Grigoriev I.V."/>
            <person name="Hibbett D.S."/>
            <person name="Martin F."/>
        </authorList>
    </citation>
    <scope>NUCLEOTIDE SEQUENCE [LARGE SCALE GENOMIC DNA]</scope>
    <source>
        <strain evidence="1 2">SS14</strain>
    </source>
</reference>
<name>A0A0C9UVZ6_SPHS4</name>
<organism evidence="1 2">
    <name type="scientific">Sphaerobolus stellatus (strain SS14)</name>
    <dbReference type="NCBI Taxonomy" id="990650"/>
    <lineage>
        <taxon>Eukaryota</taxon>
        <taxon>Fungi</taxon>
        <taxon>Dikarya</taxon>
        <taxon>Basidiomycota</taxon>
        <taxon>Agaricomycotina</taxon>
        <taxon>Agaricomycetes</taxon>
        <taxon>Phallomycetidae</taxon>
        <taxon>Geastrales</taxon>
        <taxon>Sphaerobolaceae</taxon>
        <taxon>Sphaerobolus</taxon>
    </lineage>
</organism>
<dbReference type="HOGENOM" id="CLU_2514104_0_0_1"/>
<dbReference type="AlphaFoldDB" id="A0A0C9UVZ6"/>